<dbReference type="InterPro" id="IPR011032">
    <property type="entry name" value="GroES-like_sf"/>
</dbReference>
<evidence type="ECO:0000313" key="5">
    <source>
        <dbReference type="Proteomes" id="UP000466607"/>
    </source>
</evidence>
<dbReference type="InterPro" id="IPR013149">
    <property type="entry name" value="ADH-like_C"/>
</dbReference>
<dbReference type="GO" id="GO:0016651">
    <property type="term" value="F:oxidoreductase activity, acting on NAD(P)H"/>
    <property type="evidence" value="ECO:0007669"/>
    <property type="project" value="TreeGrafter"/>
</dbReference>
<dbReference type="GO" id="GO:0070402">
    <property type="term" value="F:NADPH binding"/>
    <property type="evidence" value="ECO:0007669"/>
    <property type="project" value="TreeGrafter"/>
</dbReference>
<dbReference type="InterPro" id="IPR013154">
    <property type="entry name" value="ADH-like_N"/>
</dbReference>
<dbReference type="SMART" id="SM00829">
    <property type="entry name" value="PKS_ER"/>
    <property type="match status" value="1"/>
</dbReference>
<keyword evidence="2" id="KW-0560">Oxidoreductase</keyword>
<keyword evidence="1" id="KW-0521">NADP</keyword>
<keyword evidence="5" id="KW-1185">Reference proteome</keyword>
<dbReference type="InterPro" id="IPR036291">
    <property type="entry name" value="NAD(P)-bd_dom_sf"/>
</dbReference>
<dbReference type="AlphaFoldDB" id="A0AAD1MWZ6"/>
<proteinExistence type="predicted"/>
<protein>
    <submittedName>
        <fullName evidence="4">NAD(P)H quinone oxidoreductase</fullName>
    </submittedName>
</protein>
<dbReference type="InterPro" id="IPR014189">
    <property type="entry name" value="Quinone_OxRdtase_PIG3"/>
</dbReference>
<dbReference type="Pfam" id="PF00107">
    <property type="entry name" value="ADH_zinc_N"/>
    <property type="match status" value="1"/>
</dbReference>
<sequence length="328" mass="33808">MMHAIVAESPEKLIWTEVPERALQSGEVRIDVVAAGINRADLMQAAGKYPPPKGASDIMGLEVSGVISEVADGVSDWSVGQPVCALLAGGGYAENVTVPADQVMPVPDSVELPYAAALPEVACTVWSNVVMTAGLAAGQVLLVHGGASGIGTHAVQVARALGCRVAVTAGSANKLDLCRELGAEVAINYRDEDFVERLRAETDGAGADVILDIMGAAYLDRNIDALATGGHLVIIGMQGGVKGELNIGKLLGKRASVTATALRSRPVAGPGGKSDIVAEVVANVWPMVADGRVRPIIGAEFPVQEAQAAQELLNSGEVSGKVLLRVRD</sequence>
<dbReference type="Pfam" id="PF08240">
    <property type="entry name" value="ADH_N"/>
    <property type="match status" value="1"/>
</dbReference>
<dbReference type="Gene3D" id="3.90.180.10">
    <property type="entry name" value="Medium-chain alcohol dehydrogenases, catalytic domain"/>
    <property type="match status" value="1"/>
</dbReference>
<dbReference type="SUPFAM" id="SSF50129">
    <property type="entry name" value="GroES-like"/>
    <property type="match status" value="1"/>
</dbReference>
<feature type="domain" description="Enoyl reductase (ER)" evidence="3">
    <location>
        <begin position="8"/>
        <end position="324"/>
    </location>
</feature>
<organism evidence="4 5">
    <name type="scientific">Mycolicibacterium litorale</name>
    <dbReference type="NCBI Taxonomy" id="758802"/>
    <lineage>
        <taxon>Bacteria</taxon>
        <taxon>Bacillati</taxon>
        <taxon>Actinomycetota</taxon>
        <taxon>Actinomycetes</taxon>
        <taxon>Mycobacteriales</taxon>
        <taxon>Mycobacteriaceae</taxon>
        <taxon>Mycolicibacterium</taxon>
    </lineage>
</organism>
<dbReference type="Proteomes" id="UP000466607">
    <property type="component" value="Chromosome"/>
</dbReference>
<dbReference type="CDD" id="cd05276">
    <property type="entry name" value="p53_inducible_oxidoreductase"/>
    <property type="match status" value="1"/>
</dbReference>
<accession>A0AAD1MWZ6</accession>
<evidence type="ECO:0000256" key="2">
    <source>
        <dbReference type="ARBA" id="ARBA00023002"/>
    </source>
</evidence>
<evidence type="ECO:0000313" key="4">
    <source>
        <dbReference type="EMBL" id="BBY19006.1"/>
    </source>
</evidence>
<dbReference type="NCBIfam" id="TIGR02824">
    <property type="entry name" value="quinone_pig3"/>
    <property type="match status" value="1"/>
</dbReference>
<dbReference type="SUPFAM" id="SSF51735">
    <property type="entry name" value="NAD(P)-binding Rossmann-fold domains"/>
    <property type="match status" value="1"/>
</dbReference>
<evidence type="ECO:0000256" key="1">
    <source>
        <dbReference type="ARBA" id="ARBA00022857"/>
    </source>
</evidence>
<dbReference type="PANTHER" id="PTHR48106:SF8">
    <property type="entry name" value="OS02G0805600 PROTEIN"/>
    <property type="match status" value="1"/>
</dbReference>
<dbReference type="Gene3D" id="3.40.50.720">
    <property type="entry name" value="NAD(P)-binding Rossmann-like Domain"/>
    <property type="match status" value="1"/>
</dbReference>
<name>A0AAD1MWZ6_9MYCO</name>
<dbReference type="InterPro" id="IPR020843">
    <property type="entry name" value="ER"/>
</dbReference>
<dbReference type="EMBL" id="AP022586">
    <property type="protein sequence ID" value="BBY19006.1"/>
    <property type="molecule type" value="Genomic_DNA"/>
</dbReference>
<reference evidence="4 5" key="1">
    <citation type="journal article" date="2019" name="Emerg. Microbes Infect.">
        <title>Comprehensive subspecies identification of 175 nontuberculous mycobacteria species based on 7547 genomic profiles.</title>
        <authorList>
            <person name="Matsumoto Y."/>
            <person name="Kinjo T."/>
            <person name="Motooka D."/>
            <person name="Nabeya D."/>
            <person name="Jung N."/>
            <person name="Uechi K."/>
            <person name="Horii T."/>
            <person name="Iida T."/>
            <person name="Fujita J."/>
            <person name="Nakamura S."/>
        </authorList>
    </citation>
    <scope>NUCLEOTIDE SEQUENCE [LARGE SCALE GENOMIC DNA]</scope>
    <source>
        <strain evidence="4 5">JCM 17423</strain>
    </source>
</reference>
<gene>
    <name evidence="4" type="ORF">MLIT_45980</name>
</gene>
<evidence type="ECO:0000259" key="3">
    <source>
        <dbReference type="SMART" id="SM00829"/>
    </source>
</evidence>
<dbReference type="PANTHER" id="PTHR48106">
    <property type="entry name" value="QUINONE OXIDOREDUCTASE PIG3-RELATED"/>
    <property type="match status" value="1"/>
</dbReference>